<dbReference type="EMBL" id="MU277169">
    <property type="protein sequence ID" value="KAI0037263.1"/>
    <property type="molecule type" value="Genomic_DNA"/>
</dbReference>
<accession>A0ACB8QZV8</accession>
<evidence type="ECO:0000313" key="2">
    <source>
        <dbReference type="Proteomes" id="UP000814033"/>
    </source>
</evidence>
<dbReference type="Proteomes" id="UP000814033">
    <property type="component" value="Unassembled WGS sequence"/>
</dbReference>
<protein>
    <submittedName>
        <fullName evidence="1">Uncharacterized protein</fullName>
    </submittedName>
</protein>
<name>A0ACB8QZV8_9AGAM</name>
<evidence type="ECO:0000313" key="1">
    <source>
        <dbReference type="EMBL" id="KAI0037263.1"/>
    </source>
</evidence>
<reference evidence="1" key="1">
    <citation type="submission" date="2021-02" db="EMBL/GenBank/DDBJ databases">
        <authorList>
            <consortium name="DOE Joint Genome Institute"/>
            <person name="Ahrendt S."/>
            <person name="Looney B.P."/>
            <person name="Miyauchi S."/>
            <person name="Morin E."/>
            <person name="Drula E."/>
            <person name="Courty P.E."/>
            <person name="Chicoki N."/>
            <person name="Fauchery L."/>
            <person name="Kohler A."/>
            <person name="Kuo A."/>
            <person name="Labutti K."/>
            <person name="Pangilinan J."/>
            <person name="Lipzen A."/>
            <person name="Riley R."/>
            <person name="Andreopoulos W."/>
            <person name="He G."/>
            <person name="Johnson J."/>
            <person name="Barry K.W."/>
            <person name="Grigoriev I.V."/>
            <person name="Nagy L."/>
            <person name="Hibbett D."/>
            <person name="Henrissat B."/>
            <person name="Matheny P.B."/>
            <person name="Labbe J."/>
            <person name="Martin F."/>
        </authorList>
    </citation>
    <scope>NUCLEOTIDE SEQUENCE</scope>
    <source>
        <strain evidence="1">FP105234-sp</strain>
    </source>
</reference>
<reference evidence="1" key="2">
    <citation type="journal article" date="2022" name="New Phytol.">
        <title>Evolutionary transition to the ectomycorrhizal habit in the genomes of a hyperdiverse lineage of mushroom-forming fungi.</title>
        <authorList>
            <person name="Looney B."/>
            <person name="Miyauchi S."/>
            <person name="Morin E."/>
            <person name="Drula E."/>
            <person name="Courty P.E."/>
            <person name="Kohler A."/>
            <person name="Kuo A."/>
            <person name="LaButti K."/>
            <person name="Pangilinan J."/>
            <person name="Lipzen A."/>
            <person name="Riley R."/>
            <person name="Andreopoulos W."/>
            <person name="He G."/>
            <person name="Johnson J."/>
            <person name="Nolan M."/>
            <person name="Tritt A."/>
            <person name="Barry K.W."/>
            <person name="Grigoriev I.V."/>
            <person name="Nagy L.G."/>
            <person name="Hibbett D."/>
            <person name="Henrissat B."/>
            <person name="Matheny P.B."/>
            <person name="Labbe J."/>
            <person name="Martin F.M."/>
        </authorList>
    </citation>
    <scope>NUCLEOTIDE SEQUENCE</scope>
    <source>
        <strain evidence="1">FP105234-sp</strain>
    </source>
</reference>
<sequence length="278" mass="31612">MYPEFSPTPQAGSFDLSDQGSVFALFQAVRGLNIAAFNFQDLKEEPTQWRAGGARFHEDAGGLELDKRAKIVTWAENVEATDTALPRQSQGDSLNEQVQDPVILARKKSDEIADFLRADPTFGNDGYLWLMDRGCSLQSFLPTFRKRYNDLLAVSWDDEKYDQSVIDFFQFYDNATRARWPQDWMDDGNTPSAPEELSDCLSVLLTSVESRDNFSGTEEEPMVQLLHQRFAHILRVSKNTRPSMLPRDSQDTSFYSAHEVLLEYATREIDNAPLVCCL</sequence>
<proteinExistence type="predicted"/>
<keyword evidence="2" id="KW-1185">Reference proteome</keyword>
<gene>
    <name evidence="1" type="ORF">FA95DRAFT_215424</name>
</gene>
<feature type="non-terminal residue" evidence="1">
    <location>
        <position position="278"/>
    </location>
</feature>
<organism evidence="1 2">
    <name type="scientific">Auriscalpium vulgare</name>
    <dbReference type="NCBI Taxonomy" id="40419"/>
    <lineage>
        <taxon>Eukaryota</taxon>
        <taxon>Fungi</taxon>
        <taxon>Dikarya</taxon>
        <taxon>Basidiomycota</taxon>
        <taxon>Agaricomycotina</taxon>
        <taxon>Agaricomycetes</taxon>
        <taxon>Russulales</taxon>
        <taxon>Auriscalpiaceae</taxon>
        <taxon>Auriscalpium</taxon>
    </lineage>
</organism>
<comment type="caution">
    <text evidence="1">The sequence shown here is derived from an EMBL/GenBank/DDBJ whole genome shotgun (WGS) entry which is preliminary data.</text>
</comment>